<evidence type="ECO:0000313" key="3">
    <source>
        <dbReference type="Proteomes" id="UP001497516"/>
    </source>
</evidence>
<gene>
    <name evidence="2" type="ORF">LTRI10_LOCUS3055</name>
</gene>
<reference evidence="2 3" key="1">
    <citation type="submission" date="2024-04" db="EMBL/GenBank/DDBJ databases">
        <authorList>
            <person name="Fracassetti M."/>
        </authorList>
    </citation>
    <scope>NUCLEOTIDE SEQUENCE [LARGE SCALE GENOMIC DNA]</scope>
</reference>
<protein>
    <submittedName>
        <fullName evidence="2">Uncharacterized protein</fullName>
    </submittedName>
</protein>
<dbReference type="EMBL" id="OZ034813">
    <property type="protein sequence ID" value="CAL1355285.1"/>
    <property type="molecule type" value="Genomic_DNA"/>
</dbReference>
<dbReference type="AlphaFoldDB" id="A0AAV2CFJ1"/>
<sequence length="74" mass="8449">MEEAEEQRREERVEGRGGEGEWGEEEANAYPKSVEIWVGKLRKMAFVALLDRAGRMRELEDVGLGEANRTSPEK</sequence>
<keyword evidence="3" id="KW-1185">Reference proteome</keyword>
<evidence type="ECO:0000313" key="2">
    <source>
        <dbReference type="EMBL" id="CAL1355285.1"/>
    </source>
</evidence>
<dbReference type="Proteomes" id="UP001497516">
    <property type="component" value="Chromosome 1"/>
</dbReference>
<feature type="compositionally biased region" description="Basic and acidic residues" evidence="1">
    <location>
        <begin position="1"/>
        <end position="19"/>
    </location>
</feature>
<accession>A0AAV2CFJ1</accession>
<feature type="region of interest" description="Disordered" evidence="1">
    <location>
        <begin position="1"/>
        <end position="28"/>
    </location>
</feature>
<evidence type="ECO:0000256" key="1">
    <source>
        <dbReference type="SAM" id="MobiDB-lite"/>
    </source>
</evidence>
<organism evidence="2 3">
    <name type="scientific">Linum trigynum</name>
    <dbReference type="NCBI Taxonomy" id="586398"/>
    <lineage>
        <taxon>Eukaryota</taxon>
        <taxon>Viridiplantae</taxon>
        <taxon>Streptophyta</taxon>
        <taxon>Embryophyta</taxon>
        <taxon>Tracheophyta</taxon>
        <taxon>Spermatophyta</taxon>
        <taxon>Magnoliopsida</taxon>
        <taxon>eudicotyledons</taxon>
        <taxon>Gunneridae</taxon>
        <taxon>Pentapetalae</taxon>
        <taxon>rosids</taxon>
        <taxon>fabids</taxon>
        <taxon>Malpighiales</taxon>
        <taxon>Linaceae</taxon>
        <taxon>Linum</taxon>
    </lineage>
</organism>
<name>A0AAV2CFJ1_9ROSI</name>
<proteinExistence type="predicted"/>